<protein>
    <submittedName>
        <fullName evidence="2">Uncharacterized protein</fullName>
    </submittedName>
</protein>
<gene>
    <name evidence="2" type="ORF">SEMRO_2468_G328580.1</name>
</gene>
<feature type="region of interest" description="Disordered" evidence="1">
    <location>
        <begin position="1"/>
        <end position="53"/>
    </location>
</feature>
<evidence type="ECO:0000313" key="3">
    <source>
        <dbReference type="Proteomes" id="UP001153069"/>
    </source>
</evidence>
<dbReference type="EMBL" id="CAICTM010002466">
    <property type="protein sequence ID" value="CAB9529333.1"/>
    <property type="molecule type" value="Genomic_DNA"/>
</dbReference>
<feature type="compositionally biased region" description="Basic residues" evidence="1">
    <location>
        <begin position="97"/>
        <end position="107"/>
    </location>
</feature>
<comment type="caution">
    <text evidence="2">The sequence shown here is derived from an EMBL/GenBank/DDBJ whole genome shotgun (WGS) entry which is preliminary data.</text>
</comment>
<organism evidence="2 3">
    <name type="scientific">Seminavis robusta</name>
    <dbReference type="NCBI Taxonomy" id="568900"/>
    <lineage>
        <taxon>Eukaryota</taxon>
        <taxon>Sar</taxon>
        <taxon>Stramenopiles</taxon>
        <taxon>Ochrophyta</taxon>
        <taxon>Bacillariophyta</taxon>
        <taxon>Bacillariophyceae</taxon>
        <taxon>Bacillariophycidae</taxon>
        <taxon>Naviculales</taxon>
        <taxon>Naviculaceae</taxon>
        <taxon>Seminavis</taxon>
    </lineage>
</organism>
<feature type="region of interest" description="Disordered" evidence="1">
    <location>
        <begin position="86"/>
        <end position="107"/>
    </location>
</feature>
<evidence type="ECO:0000313" key="2">
    <source>
        <dbReference type="EMBL" id="CAB9529333.1"/>
    </source>
</evidence>
<keyword evidence="3" id="KW-1185">Reference proteome</keyword>
<evidence type="ECO:0000256" key="1">
    <source>
        <dbReference type="SAM" id="MobiDB-lite"/>
    </source>
</evidence>
<sequence>MNPKQETRTSSKKHHGEKPMKDMSSSSRRSTSSRNERRSKNRHERLKTNQMHPQDLILLLEVQAYTDPDGAMDWLKQIKQASSIQVQQHQEVSQGSSHHRARSSKAA</sequence>
<feature type="compositionally biased region" description="Polar residues" evidence="1">
    <location>
        <begin position="86"/>
        <end position="95"/>
    </location>
</feature>
<reference evidence="2" key="1">
    <citation type="submission" date="2020-06" db="EMBL/GenBank/DDBJ databases">
        <authorList>
            <consortium name="Plant Systems Biology data submission"/>
        </authorList>
    </citation>
    <scope>NUCLEOTIDE SEQUENCE</scope>
    <source>
        <strain evidence="2">D6</strain>
    </source>
</reference>
<proteinExistence type="predicted"/>
<feature type="compositionally biased region" description="Low complexity" evidence="1">
    <location>
        <begin position="24"/>
        <end position="33"/>
    </location>
</feature>
<accession>A0A9N8I016</accession>
<dbReference type="Proteomes" id="UP001153069">
    <property type="component" value="Unassembled WGS sequence"/>
</dbReference>
<dbReference type="AlphaFoldDB" id="A0A9N8I016"/>
<name>A0A9N8I016_9STRA</name>